<evidence type="ECO:0000313" key="3">
    <source>
        <dbReference type="Proteomes" id="UP000015106"/>
    </source>
</evidence>
<protein>
    <submittedName>
        <fullName evidence="2">Uncharacterized protein</fullName>
    </submittedName>
</protein>
<feature type="region of interest" description="Disordered" evidence="1">
    <location>
        <begin position="1"/>
        <end position="51"/>
    </location>
</feature>
<reference evidence="2" key="3">
    <citation type="submission" date="2022-06" db="UniProtKB">
        <authorList>
            <consortium name="EnsemblPlants"/>
        </authorList>
    </citation>
    <scope>IDENTIFICATION</scope>
</reference>
<dbReference type="Proteomes" id="UP000015106">
    <property type="component" value="Chromosome 1"/>
</dbReference>
<feature type="compositionally biased region" description="Low complexity" evidence="1">
    <location>
        <begin position="10"/>
        <end position="19"/>
    </location>
</feature>
<reference evidence="2" key="2">
    <citation type="submission" date="2018-03" db="EMBL/GenBank/DDBJ databases">
        <title>The Triticum urartu genome reveals the dynamic nature of wheat genome evolution.</title>
        <authorList>
            <person name="Ling H."/>
            <person name="Ma B."/>
            <person name="Shi X."/>
            <person name="Liu H."/>
            <person name="Dong L."/>
            <person name="Sun H."/>
            <person name="Cao Y."/>
            <person name="Gao Q."/>
            <person name="Zheng S."/>
            <person name="Li Y."/>
            <person name="Yu Y."/>
            <person name="Du H."/>
            <person name="Qi M."/>
            <person name="Li Y."/>
            <person name="Yu H."/>
            <person name="Cui Y."/>
            <person name="Wang N."/>
            <person name="Chen C."/>
            <person name="Wu H."/>
            <person name="Zhao Y."/>
            <person name="Zhang J."/>
            <person name="Li Y."/>
            <person name="Zhou W."/>
            <person name="Zhang B."/>
            <person name="Hu W."/>
            <person name="Eijk M."/>
            <person name="Tang J."/>
            <person name="Witsenboer H."/>
            <person name="Zhao S."/>
            <person name="Li Z."/>
            <person name="Zhang A."/>
            <person name="Wang D."/>
            <person name="Liang C."/>
        </authorList>
    </citation>
    <scope>NUCLEOTIDE SEQUENCE [LARGE SCALE GENOMIC DNA]</scope>
    <source>
        <strain evidence="2">cv. G1812</strain>
    </source>
</reference>
<reference evidence="3" key="1">
    <citation type="journal article" date="2013" name="Nature">
        <title>Draft genome of the wheat A-genome progenitor Triticum urartu.</title>
        <authorList>
            <person name="Ling H.Q."/>
            <person name="Zhao S."/>
            <person name="Liu D."/>
            <person name="Wang J."/>
            <person name="Sun H."/>
            <person name="Zhang C."/>
            <person name="Fan H."/>
            <person name="Li D."/>
            <person name="Dong L."/>
            <person name="Tao Y."/>
            <person name="Gao C."/>
            <person name="Wu H."/>
            <person name="Li Y."/>
            <person name="Cui Y."/>
            <person name="Guo X."/>
            <person name="Zheng S."/>
            <person name="Wang B."/>
            <person name="Yu K."/>
            <person name="Liang Q."/>
            <person name="Yang W."/>
            <person name="Lou X."/>
            <person name="Chen J."/>
            <person name="Feng M."/>
            <person name="Jian J."/>
            <person name="Zhang X."/>
            <person name="Luo G."/>
            <person name="Jiang Y."/>
            <person name="Liu J."/>
            <person name="Wang Z."/>
            <person name="Sha Y."/>
            <person name="Zhang B."/>
            <person name="Wu H."/>
            <person name="Tang D."/>
            <person name="Shen Q."/>
            <person name="Xue P."/>
            <person name="Zou S."/>
            <person name="Wang X."/>
            <person name="Liu X."/>
            <person name="Wang F."/>
            <person name="Yang Y."/>
            <person name="An X."/>
            <person name="Dong Z."/>
            <person name="Zhang K."/>
            <person name="Zhang X."/>
            <person name="Luo M.C."/>
            <person name="Dvorak J."/>
            <person name="Tong Y."/>
            <person name="Wang J."/>
            <person name="Yang H."/>
            <person name="Li Z."/>
            <person name="Wang D."/>
            <person name="Zhang A."/>
            <person name="Wang J."/>
        </authorList>
    </citation>
    <scope>NUCLEOTIDE SEQUENCE</scope>
    <source>
        <strain evidence="3">cv. G1812</strain>
    </source>
</reference>
<keyword evidence="3" id="KW-1185">Reference proteome</keyword>
<name>A0A8R7P6R4_TRIUA</name>
<dbReference type="Gramene" id="TuG1812G0100004038.01.T01">
    <property type="protein sequence ID" value="TuG1812G0100004038.01.T01.cds282910"/>
    <property type="gene ID" value="TuG1812G0100004038.01"/>
</dbReference>
<accession>A0A8R7P6R4</accession>
<dbReference type="EnsemblPlants" id="TuG1812G0100004038.01.T01">
    <property type="protein sequence ID" value="TuG1812G0100004038.01.T01.cds282910"/>
    <property type="gene ID" value="TuG1812G0100004038.01"/>
</dbReference>
<proteinExistence type="predicted"/>
<dbReference type="AlphaFoldDB" id="A0A8R7P6R4"/>
<sequence length="64" mass="7208">MNPNRGISLPSYRYPRPSSGKGELSPPARHSRDLPPIASRSPRKGERKLRGGPFYKEFSCIIKI</sequence>
<organism evidence="2 3">
    <name type="scientific">Triticum urartu</name>
    <name type="common">Red wild einkorn</name>
    <name type="synonym">Crithodium urartu</name>
    <dbReference type="NCBI Taxonomy" id="4572"/>
    <lineage>
        <taxon>Eukaryota</taxon>
        <taxon>Viridiplantae</taxon>
        <taxon>Streptophyta</taxon>
        <taxon>Embryophyta</taxon>
        <taxon>Tracheophyta</taxon>
        <taxon>Spermatophyta</taxon>
        <taxon>Magnoliopsida</taxon>
        <taxon>Liliopsida</taxon>
        <taxon>Poales</taxon>
        <taxon>Poaceae</taxon>
        <taxon>BOP clade</taxon>
        <taxon>Pooideae</taxon>
        <taxon>Triticodae</taxon>
        <taxon>Triticeae</taxon>
        <taxon>Triticinae</taxon>
        <taxon>Triticum</taxon>
    </lineage>
</organism>
<evidence type="ECO:0000256" key="1">
    <source>
        <dbReference type="SAM" id="MobiDB-lite"/>
    </source>
</evidence>
<evidence type="ECO:0000313" key="2">
    <source>
        <dbReference type="EnsemblPlants" id="TuG1812G0100004038.01.T01.cds282910"/>
    </source>
</evidence>